<dbReference type="Pfam" id="PF13432">
    <property type="entry name" value="TPR_16"/>
    <property type="match status" value="1"/>
</dbReference>
<protein>
    <submittedName>
        <fullName evidence="2">Tetratricopeptide repeat protein</fullName>
    </submittedName>
</protein>
<gene>
    <name evidence="2" type="ORF">ENSA5_32690</name>
</gene>
<dbReference type="InterPro" id="IPR019734">
    <property type="entry name" value="TPR_rpt"/>
</dbReference>
<dbReference type="Proteomes" id="UP000237968">
    <property type="component" value="Unassembled WGS sequence"/>
</dbReference>
<name>A0A2S9XXJ0_9BACT</name>
<dbReference type="InterPro" id="IPR011990">
    <property type="entry name" value="TPR-like_helical_dom_sf"/>
</dbReference>
<dbReference type="Gene3D" id="1.25.40.10">
    <property type="entry name" value="Tetratricopeptide repeat domain"/>
    <property type="match status" value="1"/>
</dbReference>
<dbReference type="SUPFAM" id="SSF48452">
    <property type="entry name" value="TPR-like"/>
    <property type="match status" value="1"/>
</dbReference>
<dbReference type="EMBL" id="PVNK01000152">
    <property type="protein sequence ID" value="PRP97576.1"/>
    <property type="molecule type" value="Genomic_DNA"/>
</dbReference>
<organism evidence="2 3">
    <name type="scientific">Enhygromyxa salina</name>
    <dbReference type="NCBI Taxonomy" id="215803"/>
    <lineage>
        <taxon>Bacteria</taxon>
        <taxon>Pseudomonadati</taxon>
        <taxon>Myxococcota</taxon>
        <taxon>Polyangia</taxon>
        <taxon>Nannocystales</taxon>
        <taxon>Nannocystaceae</taxon>
        <taxon>Enhygromyxa</taxon>
    </lineage>
</organism>
<dbReference type="OrthoDB" id="8592798at2"/>
<dbReference type="AlphaFoldDB" id="A0A2S9XXJ0"/>
<evidence type="ECO:0000256" key="1">
    <source>
        <dbReference type="PROSITE-ProRule" id="PRU00339"/>
    </source>
</evidence>
<comment type="caution">
    <text evidence="2">The sequence shown here is derived from an EMBL/GenBank/DDBJ whole genome shotgun (WGS) entry which is preliminary data.</text>
</comment>
<keyword evidence="3" id="KW-1185">Reference proteome</keyword>
<dbReference type="PROSITE" id="PS50293">
    <property type="entry name" value="TPR_REGION"/>
    <property type="match status" value="1"/>
</dbReference>
<feature type="repeat" description="TPR" evidence="1">
    <location>
        <begin position="89"/>
        <end position="122"/>
    </location>
</feature>
<evidence type="ECO:0000313" key="2">
    <source>
        <dbReference type="EMBL" id="PRP97576.1"/>
    </source>
</evidence>
<dbReference type="PROSITE" id="PS51257">
    <property type="entry name" value="PROKAR_LIPOPROTEIN"/>
    <property type="match status" value="1"/>
</dbReference>
<dbReference type="PROSITE" id="PS50005">
    <property type="entry name" value="TPR"/>
    <property type="match status" value="1"/>
</dbReference>
<accession>A0A2S9XXJ0</accession>
<dbReference type="SMART" id="SM00028">
    <property type="entry name" value="TPR"/>
    <property type="match status" value="2"/>
</dbReference>
<keyword evidence="1" id="KW-0802">TPR repeat</keyword>
<evidence type="ECO:0000313" key="3">
    <source>
        <dbReference type="Proteomes" id="UP000237968"/>
    </source>
</evidence>
<reference evidence="2 3" key="1">
    <citation type="submission" date="2018-03" db="EMBL/GenBank/DDBJ databases">
        <title>Draft Genome Sequences of the Obligatory Marine Myxobacteria Enhygromyxa salina SWB005.</title>
        <authorList>
            <person name="Poehlein A."/>
            <person name="Moghaddam J.A."/>
            <person name="Harms H."/>
            <person name="Alanjari M."/>
            <person name="Koenig G.M."/>
            <person name="Daniel R."/>
            <person name="Schaeberle T.F."/>
        </authorList>
    </citation>
    <scope>NUCLEOTIDE SEQUENCE [LARGE SCALE GENOMIC DNA]</scope>
    <source>
        <strain evidence="2 3">SWB005</strain>
    </source>
</reference>
<sequence length="527" mass="55946">MPSFRSVLAPITLGLLLCVSASGCDKKGSGTKTPRGMSKEDVEAEKEKAKTQAKVNQLIVQANEALGAGRYVTARKIAEDALAENPDNADAYVVLGAANWRAGDFDASTEALRKAMELDPTNFGGGVALSRNLRAASLYDESLAILEPVIAAESEGFQGKSCEQLEDCEEVGGWCDTEAKVCKPPVLVDTRAAQLWAYYMTLDTEKGPAVADEVFLGGAAAADVTNDAIRGYADFLRAFAGKGELVVIEGETGTGDLGLDIYTGLTHSFAVVGGEPSRALFSPLQIESRIDKELADSLGLEPLGKTALLNLGEYEVTLIPEVEFKGIKIKNVPALIDDLAIFSSGLPDKAGVILGHQALHKIGSIVADYPNKSLTITKAAPSAAPAGAAERPLVMLDQWSLHVPATPITIDSSDHTIWAWLGYANASAVTLTAKSYLKSGHLPREIENPEDPDNGRKMVYVDQVSFGSVTAPGMGGLVYLEQPGEPQLAMVRGFSGFELGGFVNVALLEQLKVTYAYGQGKIWIEKP</sequence>
<proteinExistence type="predicted"/>